<dbReference type="EMBL" id="MU864934">
    <property type="protein sequence ID" value="KAK4466090.1"/>
    <property type="molecule type" value="Genomic_DNA"/>
</dbReference>
<organism evidence="3 4">
    <name type="scientific">Cladorrhinum samala</name>
    <dbReference type="NCBI Taxonomy" id="585594"/>
    <lineage>
        <taxon>Eukaryota</taxon>
        <taxon>Fungi</taxon>
        <taxon>Dikarya</taxon>
        <taxon>Ascomycota</taxon>
        <taxon>Pezizomycotina</taxon>
        <taxon>Sordariomycetes</taxon>
        <taxon>Sordariomycetidae</taxon>
        <taxon>Sordariales</taxon>
        <taxon>Podosporaceae</taxon>
        <taxon>Cladorrhinum</taxon>
    </lineage>
</organism>
<reference evidence="3" key="1">
    <citation type="journal article" date="2023" name="Mol. Phylogenet. Evol.">
        <title>Genome-scale phylogeny and comparative genomics of the fungal order Sordariales.</title>
        <authorList>
            <person name="Hensen N."/>
            <person name="Bonometti L."/>
            <person name="Westerberg I."/>
            <person name="Brannstrom I.O."/>
            <person name="Guillou S."/>
            <person name="Cros-Aarteil S."/>
            <person name="Calhoun S."/>
            <person name="Haridas S."/>
            <person name="Kuo A."/>
            <person name="Mondo S."/>
            <person name="Pangilinan J."/>
            <person name="Riley R."/>
            <person name="LaButti K."/>
            <person name="Andreopoulos B."/>
            <person name="Lipzen A."/>
            <person name="Chen C."/>
            <person name="Yan M."/>
            <person name="Daum C."/>
            <person name="Ng V."/>
            <person name="Clum A."/>
            <person name="Steindorff A."/>
            <person name="Ohm R.A."/>
            <person name="Martin F."/>
            <person name="Silar P."/>
            <person name="Natvig D.O."/>
            <person name="Lalanne C."/>
            <person name="Gautier V."/>
            <person name="Ament-Velasquez S.L."/>
            <person name="Kruys A."/>
            <person name="Hutchinson M.I."/>
            <person name="Powell A.J."/>
            <person name="Barry K."/>
            <person name="Miller A.N."/>
            <person name="Grigoriev I.V."/>
            <person name="Debuchy R."/>
            <person name="Gladieux P."/>
            <person name="Hiltunen Thoren M."/>
            <person name="Johannesson H."/>
        </authorList>
    </citation>
    <scope>NUCLEOTIDE SEQUENCE</scope>
    <source>
        <strain evidence="3">PSN324</strain>
    </source>
</reference>
<evidence type="ECO:0000313" key="3">
    <source>
        <dbReference type="EMBL" id="KAK4466090.1"/>
    </source>
</evidence>
<feature type="region of interest" description="Disordered" evidence="1">
    <location>
        <begin position="1"/>
        <end position="49"/>
    </location>
</feature>
<dbReference type="Proteomes" id="UP001321749">
    <property type="component" value="Unassembled WGS sequence"/>
</dbReference>
<evidence type="ECO:0000256" key="2">
    <source>
        <dbReference type="SAM" id="Phobius"/>
    </source>
</evidence>
<gene>
    <name evidence="3" type="ORF">QBC42DRAFT_247989</name>
</gene>
<name>A0AAV9HZ25_9PEZI</name>
<protein>
    <submittedName>
        <fullName evidence="3">Uncharacterized protein</fullName>
    </submittedName>
</protein>
<evidence type="ECO:0000256" key="1">
    <source>
        <dbReference type="SAM" id="MobiDB-lite"/>
    </source>
</evidence>
<sequence>MNFGRHHPQGQPSQDTPRETQAQAGPTSSVPRQVSPTVSTTDPEADEVRLGTEMADLLRDDIDRILTRGPISPERTEELSIAAKEFYLQAMERKRSRRRKEWAMCAGVVMLGVVTWRLLR</sequence>
<feature type="transmembrane region" description="Helical" evidence="2">
    <location>
        <begin position="101"/>
        <end position="119"/>
    </location>
</feature>
<dbReference type="AlphaFoldDB" id="A0AAV9HZ25"/>
<keyword evidence="2" id="KW-1133">Transmembrane helix</keyword>
<keyword evidence="4" id="KW-1185">Reference proteome</keyword>
<keyword evidence="2" id="KW-0472">Membrane</keyword>
<reference evidence="3" key="2">
    <citation type="submission" date="2023-06" db="EMBL/GenBank/DDBJ databases">
        <authorList>
            <consortium name="Lawrence Berkeley National Laboratory"/>
            <person name="Mondo S.J."/>
            <person name="Hensen N."/>
            <person name="Bonometti L."/>
            <person name="Westerberg I."/>
            <person name="Brannstrom I.O."/>
            <person name="Guillou S."/>
            <person name="Cros-Aarteil S."/>
            <person name="Calhoun S."/>
            <person name="Haridas S."/>
            <person name="Kuo A."/>
            <person name="Pangilinan J."/>
            <person name="Riley R."/>
            <person name="Labutti K."/>
            <person name="Andreopoulos B."/>
            <person name="Lipzen A."/>
            <person name="Chen C."/>
            <person name="Yanf M."/>
            <person name="Daum C."/>
            <person name="Ng V."/>
            <person name="Clum A."/>
            <person name="Steindorff A."/>
            <person name="Ohm R."/>
            <person name="Martin F."/>
            <person name="Silar P."/>
            <person name="Natvig D."/>
            <person name="Lalanne C."/>
            <person name="Gautier V."/>
            <person name="Ament-Velasquez S.L."/>
            <person name="Kruys A."/>
            <person name="Hutchinson M.I."/>
            <person name="Powell A.J."/>
            <person name="Barry K."/>
            <person name="Miller A.N."/>
            <person name="Grigoriev I.V."/>
            <person name="Debuchy R."/>
            <person name="Gladieux P."/>
            <person name="Thoren M.H."/>
            <person name="Johannesson H."/>
        </authorList>
    </citation>
    <scope>NUCLEOTIDE SEQUENCE</scope>
    <source>
        <strain evidence="3">PSN324</strain>
    </source>
</reference>
<proteinExistence type="predicted"/>
<keyword evidence="2" id="KW-0812">Transmembrane</keyword>
<feature type="compositionally biased region" description="Polar residues" evidence="1">
    <location>
        <begin position="10"/>
        <end position="42"/>
    </location>
</feature>
<comment type="caution">
    <text evidence="3">The sequence shown here is derived from an EMBL/GenBank/DDBJ whole genome shotgun (WGS) entry which is preliminary data.</text>
</comment>
<accession>A0AAV9HZ25</accession>
<evidence type="ECO:0000313" key="4">
    <source>
        <dbReference type="Proteomes" id="UP001321749"/>
    </source>
</evidence>